<name>A0ABW1YTT1_9RHOB</name>
<keyword evidence="1" id="KW-1133">Transmembrane helix</keyword>
<keyword evidence="1" id="KW-0812">Transmembrane</keyword>
<comment type="caution">
    <text evidence="2">The sequence shown here is derived from an EMBL/GenBank/DDBJ whole genome shotgun (WGS) entry which is preliminary data.</text>
</comment>
<gene>
    <name evidence="2" type="ORF">ACFQAU_00395</name>
</gene>
<dbReference type="EMBL" id="JBHSWA010000001">
    <property type="protein sequence ID" value="MFC6640434.1"/>
    <property type="molecule type" value="Genomic_DNA"/>
</dbReference>
<keyword evidence="1" id="KW-0472">Membrane</keyword>
<organism evidence="2 3">
    <name type="scientific">Sulfitobacter profundi</name>
    <dbReference type="NCBI Taxonomy" id="2679961"/>
    <lineage>
        <taxon>Bacteria</taxon>
        <taxon>Pseudomonadati</taxon>
        <taxon>Pseudomonadota</taxon>
        <taxon>Alphaproteobacteria</taxon>
        <taxon>Rhodobacterales</taxon>
        <taxon>Roseobacteraceae</taxon>
        <taxon>Sulfitobacter</taxon>
    </lineage>
</organism>
<evidence type="ECO:0000256" key="1">
    <source>
        <dbReference type="SAM" id="Phobius"/>
    </source>
</evidence>
<accession>A0ABW1YTT1</accession>
<evidence type="ECO:0000313" key="3">
    <source>
        <dbReference type="Proteomes" id="UP001596403"/>
    </source>
</evidence>
<keyword evidence="3" id="KW-1185">Reference proteome</keyword>
<dbReference type="Proteomes" id="UP001596403">
    <property type="component" value="Unassembled WGS sequence"/>
</dbReference>
<protein>
    <submittedName>
        <fullName evidence="2">Uncharacterized protein</fullName>
    </submittedName>
</protein>
<sequence>MSQNDQRDAHLDAFIGMVDQSHDVSYQLGLIVANFAVLEFLLVILGAAALGEDDDRAQSQVICGRVRNFSDRCQIVKDLVQMSAHVVENRETLTSFVDEMFKLNAVRNLYVHGLWEGNMNGDAWVTPYVTTAGRKGQKRKVDPDELAHTVSDIRSLVGRVFRELQITTYPVSV</sequence>
<evidence type="ECO:0000313" key="2">
    <source>
        <dbReference type="EMBL" id="MFC6640434.1"/>
    </source>
</evidence>
<proteinExistence type="predicted"/>
<reference evidence="3" key="1">
    <citation type="journal article" date="2019" name="Int. J. Syst. Evol. Microbiol.">
        <title>The Global Catalogue of Microorganisms (GCM) 10K type strain sequencing project: providing services to taxonomists for standard genome sequencing and annotation.</title>
        <authorList>
            <consortium name="The Broad Institute Genomics Platform"/>
            <consortium name="The Broad Institute Genome Sequencing Center for Infectious Disease"/>
            <person name="Wu L."/>
            <person name="Ma J."/>
        </authorList>
    </citation>
    <scope>NUCLEOTIDE SEQUENCE [LARGE SCALE GENOMIC DNA]</scope>
    <source>
        <strain evidence="3">NBRC 111368</strain>
    </source>
</reference>
<dbReference type="RefSeq" id="WP_132443632.1">
    <property type="nucleotide sequence ID" value="NZ_JBHSWA010000001.1"/>
</dbReference>
<feature type="transmembrane region" description="Helical" evidence="1">
    <location>
        <begin position="26"/>
        <end position="50"/>
    </location>
</feature>